<dbReference type="Proteomes" id="UP000274097">
    <property type="component" value="Unassembled WGS sequence"/>
</dbReference>
<comment type="caution">
    <text evidence="1">The sequence shown here is derived from an EMBL/GenBank/DDBJ whole genome shotgun (WGS) entry which is preliminary data.</text>
</comment>
<dbReference type="Proteomes" id="UP000278036">
    <property type="component" value="Unassembled WGS sequence"/>
</dbReference>
<keyword evidence="3" id="KW-1185">Reference proteome</keyword>
<dbReference type="OrthoDB" id="8448203at2"/>
<dbReference type="InParanoid" id="A0A3A9JNR9"/>
<evidence type="ECO:0000313" key="3">
    <source>
        <dbReference type="Proteomes" id="UP000274097"/>
    </source>
</evidence>
<accession>A0A3A9JNR9</accession>
<protein>
    <submittedName>
        <fullName evidence="1">Uncharacterized protein</fullName>
    </submittedName>
</protein>
<evidence type="ECO:0000313" key="2">
    <source>
        <dbReference type="EMBL" id="RMI19608.1"/>
    </source>
</evidence>
<reference evidence="1 4" key="1">
    <citation type="submission" date="2018-09" db="EMBL/GenBank/DDBJ databases">
        <title>Roseomonas sp. nov., isolated from feces of Tibetan antelopes in the Qinghai-Tibet plateau, China.</title>
        <authorList>
            <person name="Tian Z."/>
        </authorList>
    </citation>
    <scope>NUCLEOTIDE SEQUENCE [LARGE SCALE GENOMIC DNA]</scope>
    <source>
        <strain evidence="2 3">Z23</strain>
        <strain evidence="1 4">Z24</strain>
    </source>
</reference>
<evidence type="ECO:0000313" key="4">
    <source>
        <dbReference type="Proteomes" id="UP000278036"/>
    </source>
</evidence>
<dbReference type="EMBL" id="RFLX01000017">
    <property type="protein sequence ID" value="RMI19608.1"/>
    <property type="molecule type" value="Genomic_DNA"/>
</dbReference>
<sequence>MRLRVAADGAVTLEEADNFRGFSVGAAPGVPLARALDGIARLEGDTHAWVSPAALRRLAPQAGQPGWEEGFGKMLAYAASKGWTDAEGAVRAHIETI</sequence>
<proteinExistence type="predicted"/>
<evidence type="ECO:0000313" key="1">
    <source>
        <dbReference type="EMBL" id="RKK05454.1"/>
    </source>
</evidence>
<gene>
    <name evidence="1" type="ORF">D6Z83_04405</name>
    <name evidence="2" type="ORF">EBE87_19220</name>
</gene>
<dbReference type="RefSeq" id="WP_120637120.1">
    <property type="nucleotide sequence ID" value="NZ_RAQU01000016.1"/>
</dbReference>
<name>A0A3A9JNR9_9PROT</name>
<organism evidence="1 4">
    <name type="scientific">Teichococcus wenyumeiae</name>
    <dbReference type="NCBI Taxonomy" id="2478470"/>
    <lineage>
        <taxon>Bacteria</taxon>
        <taxon>Pseudomonadati</taxon>
        <taxon>Pseudomonadota</taxon>
        <taxon>Alphaproteobacteria</taxon>
        <taxon>Acetobacterales</taxon>
        <taxon>Roseomonadaceae</taxon>
        <taxon>Roseomonas</taxon>
    </lineage>
</organism>
<dbReference type="AlphaFoldDB" id="A0A3A9JNR9"/>
<dbReference type="EMBL" id="RAQU01000016">
    <property type="protein sequence ID" value="RKK05454.1"/>
    <property type="molecule type" value="Genomic_DNA"/>
</dbReference>